<dbReference type="Proteomes" id="UP000823775">
    <property type="component" value="Unassembled WGS sequence"/>
</dbReference>
<accession>A0ABS8SH49</accession>
<dbReference type="EMBL" id="JACEIK010000506">
    <property type="protein sequence ID" value="MCD7458246.1"/>
    <property type="molecule type" value="Genomic_DNA"/>
</dbReference>
<sequence length="68" mass="7798">KTHEILGKKHGKKETRIDAPQEDTDKMSVDRSSPLVRQCRSALELTNHQPKPFGEPRMITIKIPVNHK</sequence>
<evidence type="ECO:0000313" key="2">
    <source>
        <dbReference type="EMBL" id="MCD7458246.1"/>
    </source>
</evidence>
<feature type="region of interest" description="Disordered" evidence="1">
    <location>
        <begin position="1"/>
        <end position="33"/>
    </location>
</feature>
<keyword evidence="3" id="KW-1185">Reference proteome</keyword>
<protein>
    <submittedName>
        <fullName evidence="2">Uncharacterized protein</fullName>
    </submittedName>
</protein>
<evidence type="ECO:0000256" key="1">
    <source>
        <dbReference type="SAM" id="MobiDB-lite"/>
    </source>
</evidence>
<proteinExistence type="predicted"/>
<reference evidence="2 3" key="1">
    <citation type="journal article" date="2021" name="BMC Genomics">
        <title>Datura genome reveals duplications of psychoactive alkaloid biosynthetic genes and high mutation rate following tissue culture.</title>
        <authorList>
            <person name="Rajewski A."/>
            <person name="Carter-House D."/>
            <person name="Stajich J."/>
            <person name="Litt A."/>
        </authorList>
    </citation>
    <scope>NUCLEOTIDE SEQUENCE [LARGE SCALE GENOMIC DNA]</scope>
    <source>
        <strain evidence="2">AR-01</strain>
    </source>
</reference>
<organism evidence="2 3">
    <name type="scientific">Datura stramonium</name>
    <name type="common">Jimsonweed</name>
    <name type="synonym">Common thornapple</name>
    <dbReference type="NCBI Taxonomy" id="4076"/>
    <lineage>
        <taxon>Eukaryota</taxon>
        <taxon>Viridiplantae</taxon>
        <taxon>Streptophyta</taxon>
        <taxon>Embryophyta</taxon>
        <taxon>Tracheophyta</taxon>
        <taxon>Spermatophyta</taxon>
        <taxon>Magnoliopsida</taxon>
        <taxon>eudicotyledons</taxon>
        <taxon>Gunneridae</taxon>
        <taxon>Pentapetalae</taxon>
        <taxon>asterids</taxon>
        <taxon>lamiids</taxon>
        <taxon>Solanales</taxon>
        <taxon>Solanaceae</taxon>
        <taxon>Solanoideae</taxon>
        <taxon>Datureae</taxon>
        <taxon>Datura</taxon>
    </lineage>
</organism>
<evidence type="ECO:0000313" key="3">
    <source>
        <dbReference type="Proteomes" id="UP000823775"/>
    </source>
</evidence>
<gene>
    <name evidence="2" type="ORF">HAX54_037653</name>
</gene>
<comment type="caution">
    <text evidence="2">The sequence shown here is derived from an EMBL/GenBank/DDBJ whole genome shotgun (WGS) entry which is preliminary data.</text>
</comment>
<name>A0ABS8SH49_DATST</name>
<feature type="non-terminal residue" evidence="2">
    <location>
        <position position="1"/>
    </location>
</feature>
<feature type="compositionally biased region" description="Basic and acidic residues" evidence="1">
    <location>
        <begin position="14"/>
        <end position="29"/>
    </location>
</feature>